<dbReference type="OrthoDB" id="9774451at2"/>
<name>A0A4R1R4J2_9FIRM</name>
<dbReference type="RefSeq" id="WP_031388839.1">
    <property type="nucleotide sequence ID" value="NZ_JPNB01000001.1"/>
</dbReference>
<evidence type="ECO:0000256" key="3">
    <source>
        <dbReference type="SAM" id="SignalP"/>
    </source>
</evidence>
<dbReference type="Pfam" id="PF00497">
    <property type="entry name" value="SBP_bac_3"/>
    <property type="match status" value="1"/>
</dbReference>
<dbReference type="SMART" id="SM00062">
    <property type="entry name" value="PBPb"/>
    <property type="match status" value="1"/>
</dbReference>
<gene>
    <name evidence="5" type="ORF">EDD76_10214</name>
</gene>
<dbReference type="STRING" id="1469948.GCA_000732725_00053"/>
<dbReference type="AlphaFoldDB" id="A0A4R1R4J2"/>
<dbReference type="PANTHER" id="PTHR35936">
    <property type="entry name" value="MEMBRANE-BOUND LYTIC MUREIN TRANSGLYCOSYLASE F"/>
    <property type="match status" value="1"/>
</dbReference>
<reference evidence="5 6" key="1">
    <citation type="submission" date="2019-03" db="EMBL/GenBank/DDBJ databases">
        <title>Genomic Encyclopedia of Type Strains, Phase IV (KMG-IV): sequencing the most valuable type-strain genomes for metagenomic binning, comparative biology and taxonomic classification.</title>
        <authorList>
            <person name="Goeker M."/>
        </authorList>
    </citation>
    <scope>NUCLEOTIDE SEQUENCE [LARGE SCALE GENOMIC DNA]</scope>
    <source>
        <strain evidence="5 6">DSM 100556</strain>
    </source>
</reference>
<evidence type="ECO:0000256" key="2">
    <source>
        <dbReference type="SAM" id="MobiDB-lite"/>
    </source>
</evidence>
<sequence length="285" mass="30423">MKKWLAAMMAAVLCMSLLTACGSTVKEEVTEETAQTEQAETEETTQEETSAEDTAAVSEALADGVLNVGTNAEFPPFEYVNDAGEPDGFDIALIKAIGEKLGVEVQVDNMEFASLVSSIGSKIDASIAGMTVTDERKASVDFSNSYYTAVQYVILPEGSAIATADDLKGKAIGVQLGTTGDFIAEEIEDATVSQYNKAVDAVNDLVNGRLDCVIIDKNPAMVFESKFEGKVTAVDGAQFNFEPEDYAIAMPKGDTVLVEQVNTALQELIDDGTFDALVSQYIEEN</sequence>
<keyword evidence="1 3" id="KW-0732">Signal</keyword>
<feature type="domain" description="Solute-binding protein family 3/N-terminal" evidence="4">
    <location>
        <begin position="65"/>
        <end position="285"/>
    </location>
</feature>
<dbReference type="Proteomes" id="UP000295718">
    <property type="component" value="Unassembled WGS sequence"/>
</dbReference>
<evidence type="ECO:0000313" key="5">
    <source>
        <dbReference type="EMBL" id="TCL60320.1"/>
    </source>
</evidence>
<proteinExistence type="predicted"/>
<protein>
    <submittedName>
        <fullName evidence="5">Polar amino acid transport system substrate-binding protein</fullName>
    </submittedName>
</protein>
<dbReference type="Gene3D" id="3.40.190.10">
    <property type="entry name" value="Periplasmic binding protein-like II"/>
    <property type="match status" value="2"/>
</dbReference>
<accession>A0A4R1R4J2</accession>
<feature type="region of interest" description="Disordered" evidence="2">
    <location>
        <begin position="33"/>
        <end position="55"/>
    </location>
</feature>
<dbReference type="PROSITE" id="PS51257">
    <property type="entry name" value="PROKAR_LIPOPROTEIN"/>
    <property type="match status" value="1"/>
</dbReference>
<dbReference type="EMBL" id="SLUO01000002">
    <property type="protein sequence ID" value="TCL60320.1"/>
    <property type="molecule type" value="Genomic_DNA"/>
</dbReference>
<evidence type="ECO:0000256" key="1">
    <source>
        <dbReference type="ARBA" id="ARBA00022729"/>
    </source>
</evidence>
<dbReference type="SUPFAM" id="SSF53850">
    <property type="entry name" value="Periplasmic binding protein-like II"/>
    <property type="match status" value="1"/>
</dbReference>
<evidence type="ECO:0000313" key="6">
    <source>
        <dbReference type="Proteomes" id="UP000295718"/>
    </source>
</evidence>
<comment type="caution">
    <text evidence="5">The sequence shown here is derived from an EMBL/GenBank/DDBJ whole genome shotgun (WGS) entry which is preliminary data.</text>
</comment>
<feature type="chain" id="PRO_5038492709" evidence="3">
    <location>
        <begin position="21"/>
        <end position="285"/>
    </location>
</feature>
<dbReference type="CDD" id="cd13624">
    <property type="entry name" value="PBP2_Arg_Lys_His"/>
    <property type="match status" value="1"/>
</dbReference>
<evidence type="ECO:0000259" key="4">
    <source>
        <dbReference type="SMART" id="SM00062"/>
    </source>
</evidence>
<feature type="signal peptide" evidence="3">
    <location>
        <begin position="1"/>
        <end position="20"/>
    </location>
</feature>
<keyword evidence="6" id="KW-1185">Reference proteome</keyword>
<feature type="compositionally biased region" description="Acidic residues" evidence="2">
    <location>
        <begin position="39"/>
        <end position="51"/>
    </location>
</feature>
<dbReference type="InterPro" id="IPR001638">
    <property type="entry name" value="Solute-binding_3/MltF_N"/>
</dbReference>
<organism evidence="5 6">
    <name type="scientific">Kineothrix alysoides</name>
    <dbReference type="NCBI Taxonomy" id="1469948"/>
    <lineage>
        <taxon>Bacteria</taxon>
        <taxon>Bacillati</taxon>
        <taxon>Bacillota</taxon>
        <taxon>Clostridia</taxon>
        <taxon>Lachnospirales</taxon>
        <taxon>Lachnospiraceae</taxon>
        <taxon>Kineothrix</taxon>
    </lineage>
</organism>
<dbReference type="PANTHER" id="PTHR35936:SF17">
    <property type="entry name" value="ARGININE-BINDING EXTRACELLULAR PROTEIN ARTP"/>
    <property type="match status" value="1"/>
</dbReference>